<dbReference type="AlphaFoldDB" id="A0A1I0SAN1"/>
<evidence type="ECO:0000256" key="1">
    <source>
        <dbReference type="SAM" id="Phobius"/>
    </source>
</evidence>
<keyword evidence="3" id="KW-1185">Reference proteome</keyword>
<gene>
    <name evidence="2" type="ORF">SAMN04488122_5613</name>
</gene>
<name>A0A1I0SAN1_9BACT</name>
<dbReference type="Proteomes" id="UP000199310">
    <property type="component" value="Unassembled WGS sequence"/>
</dbReference>
<evidence type="ECO:0000313" key="3">
    <source>
        <dbReference type="Proteomes" id="UP000199310"/>
    </source>
</evidence>
<organism evidence="2 3">
    <name type="scientific">Chitinophaga arvensicola</name>
    <dbReference type="NCBI Taxonomy" id="29529"/>
    <lineage>
        <taxon>Bacteria</taxon>
        <taxon>Pseudomonadati</taxon>
        <taxon>Bacteroidota</taxon>
        <taxon>Chitinophagia</taxon>
        <taxon>Chitinophagales</taxon>
        <taxon>Chitinophagaceae</taxon>
        <taxon>Chitinophaga</taxon>
    </lineage>
</organism>
<dbReference type="EMBL" id="FOJG01000002">
    <property type="protein sequence ID" value="SEW53648.1"/>
    <property type="molecule type" value="Genomic_DNA"/>
</dbReference>
<proteinExistence type="predicted"/>
<evidence type="ECO:0000313" key="2">
    <source>
        <dbReference type="EMBL" id="SEW53648.1"/>
    </source>
</evidence>
<keyword evidence="1" id="KW-0812">Transmembrane</keyword>
<reference evidence="3" key="1">
    <citation type="submission" date="2016-10" db="EMBL/GenBank/DDBJ databases">
        <authorList>
            <person name="Varghese N."/>
            <person name="Submissions S."/>
        </authorList>
    </citation>
    <scope>NUCLEOTIDE SEQUENCE [LARGE SCALE GENOMIC DNA]</scope>
    <source>
        <strain evidence="3">DSM 3695</strain>
    </source>
</reference>
<feature type="transmembrane region" description="Helical" evidence="1">
    <location>
        <begin position="6"/>
        <end position="28"/>
    </location>
</feature>
<keyword evidence="1" id="KW-0472">Membrane</keyword>
<accession>A0A1I0SAN1</accession>
<keyword evidence="1" id="KW-1133">Transmembrane helix</keyword>
<sequence>MVFQIVAQILLNFILRISCFNITTFVLFKKNILFYAREKIVLKN</sequence>
<protein>
    <submittedName>
        <fullName evidence="2">Uncharacterized protein</fullName>
    </submittedName>
</protein>